<dbReference type="NCBIfam" id="TIGR01783">
    <property type="entry name" value="TonB-siderophor"/>
    <property type="match status" value="1"/>
</dbReference>
<evidence type="ECO:0000256" key="8">
    <source>
        <dbReference type="ARBA" id="ARBA00023170"/>
    </source>
</evidence>
<dbReference type="Gene3D" id="2.170.130.10">
    <property type="entry name" value="TonB-dependent receptor, plug domain"/>
    <property type="match status" value="1"/>
</dbReference>
<evidence type="ECO:0000256" key="9">
    <source>
        <dbReference type="ARBA" id="ARBA00023237"/>
    </source>
</evidence>
<evidence type="ECO:0000256" key="10">
    <source>
        <dbReference type="PROSITE-ProRule" id="PRU01360"/>
    </source>
</evidence>
<evidence type="ECO:0000256" key="3">
    <source>
        <dbReference type="ARBA" id="ARBA00022448"/>
    </source>
</evidence>
<keyword evidence="12" id="KW-0732">Signal</keyword>
<dbReference type="EMBL" id="PGGN01000001">
    <property type="protein sequence ID" value="PSH60460.1"/>
    <property type="molecule type" value="Genomic_DNA"/>
</dbReference>
<evidence type="ECO:0000256" key="1">
    <source>
        <dbReference type="ARBA" id="ARBA00004571"/>
    </source>
</evidence>
<keyword evidence="5 10" id="KW-0812">Transmembrane</keyword>
<proteinExistence type="inferred from homology"/>
<dbReference type="SUPFAM" id="SSF56935">
    <property type="entry name" value="Porins"/>
    <property type="match status" value="1"/>
</dbReference>
<dbReference type="GO" id="GO:0015891">
    <property type="term" value="P:siderophore transport"/>
    <property type="evidence" value="ECO:0007669"/>
    <property type="project" value="InterPro"/>
</dbReference>
<keyword evidence="4 10" id="KW-1134">Transmembrane beta strand</keyword>
<dbReference type="InterPro" id="IPR037066">
    <property type="entry name" value="Plug_dom_sf"/>
</dbReference>
<dbReference type="GO" id="GO:0009279">
    <property type="term" value="C:cell outer membrane"/>
    <property type="evidence" value="ECO:0007669"/>
    <property type="project" value="UniProtKB-SubCell"/>
</dbReference>
<dbReference type="GO" id="GO:0015343">
    <property type="term" value="F:siderophore-iron transmembrane transporter activity"/>
    <property type="evidence" value="ECO:0007669"/>
    <property type="project" value="InterPro"/>
</dbReference>
<evidence type="ECO:0000256" key="2">
    <source>
        <dbReference type="ARBA" id="ARBA00009810"/>
    </source>
</evidence>
<dbReference type="InterPro" id="IPR036942">
    <property type="entry name" value="Beta-barrel_TonB_sf"/>
</dbReference>
<feature type="signal peptide" evidence="12">
    <location>
        <begin position="1"/>
        <end position="22"/>
    </location>
</feature>
<dbReference type="Pfam" id="PF07715">
    <property type="entry name" value="Plug"/>
    <property type="match status" value="1"/>
</dbReference>
<sequence>MLHKTYLAIALALFSSTTSSHAQESALEGTSILLDTITITGNWLDQPNAEKVLKHPGARTIIDRKQFEEGGASNIRDVLRMVPGVQVQDSNGTGGSDVSLNLGVRGLASRLSPRSTVLMDGVPLSYAPYGQPQLSLFPLTSGNIEAVDVVRGAGSVRYGPQNVGGIINFVTRPIPEDFSAEVSSGADIVGGNGNVKATPNFFIGGTHDSGYGGAILYSGIHGKGYRDGNDKSDIDDIILKGAYEFSDTDKLAIQFHHYEGGGRMPGGLTAKEYAEDPYQSKRRYDEFTGRRDDISLRYQHDDGENNFELLTYYVDSFRGSHVEQQGTGANANRYRLNAAPRDYEYFGIEPRYSRLFETGPVTQEVTIGYRYLREESSETASRTAFYDRSSGIDPNDLAQGIYQTSKGGTTAHAVYIDDKIEIGKWTVTPGIRYEMIDTHNNVTDFNNGNVTRAITPEIDASEALPTISLAYKVDGSWTLFANAGVSFGPQQYSHLASTTEGLHPEKATTYEVGTHYLGENWSAELTVFNIDFDEELFLGRSVFGEGVWTNLGATQHRGVEFAGRYDLSDLSPALDGLSLSATYTYTDATYEAGAFEGRDLPLYSHHVGSIGARYQYDDWVLNADILAQSKQHAPGNAVEGATYVTEEDSTGRYGDIPGYATVNMRLAYQPEGKKHAPKLAFGVKNLFDKEYFTRAIDNNGGKFVGQARTFFVSASVAF</sequence>
<comment type="subcellular location">
    <subcellularLocation>
        <location evidence="1 10">Cell outer membrane</location>
        <topology evidence="1 10">Multi-pass membrane protein</topology>
    </subcellularLocation>
</comment>
<evidence type="ECO:0000256" key="6">
    <source>
        <dbReference type="ARBA" id="ARBA00023077"/>
    </source>
</evidence>
<protein>
    <submittedName>
        <fullName evidence="15">TonB-dependent siderophore receptor</fullName>
    </submittedName>
</protein>
<dbReference type="Gene3D" id="2.40.170.20">
    <property type="entry name" value="TonB-dependent receptor, beta-barrel domain"/>
    <property type="match status" value="1"/>
</dbReference>
<dbReference type="PANTHER" id="PTHR30442">
    <property type="entry name" value="IRON III DICITRATE TRANSPORT PROTEIN FECA"/>
    <property type="match status" value="1"/>
</dbReference>
<evidence type="ECO:0000256" key="12">
    <source>
        <dbReference type="SAM" id="SignalP"/>
    </source>
</evidence>
<dbReference type="AlphaFoldDB" id="A0A2P7B1Y5"/>
<organism evidence="15 16">
    <name type="scientific">Phyllobacterium endophyticum</name>
    <dbReference type="NCBI Taxonomy" id="1149773"/>
    <lineage>
        <taxon>Bacteria</taxon>
        <taxon>Pseudomonadati</taxon>
        <taxon>Pseudomonadota</taxon>
        <taxon>Alphaproteobacteria</taxon>
        <taxon>Hyphomicrobiales</taxon>
        <taxon>Phyllobacteriaceae</taxon>
        <taxon>Phyllobacterium</taxon>
    </lineage>
</organism>
<accession>A0A2P7B1Y5</accession>
<comment type="caution">
    <text evidence="15">The sequence shown here is derived from an EMBL/GenBank/DDBJ whole genome shotgun (WGS) entry which is preliminary data.</text>
</comment>
<comment type="similarity">
    <text evidence="2 10 11">Belongs to the TonB-dependent receptor family.</text>
</comment>
<reference evidence="16" key="1">
    <citation type="submission" date="2017-11" db="EMBL/GenBank/DDBJ databases">
        <authorList>
            <person name="Kuznetsova I."/>
            <person name="Sazanova A."/>
            <person name="Chirak E."/>
            <person name="Safronova V."/>
            <person name="Willems A."/>
        </authorList>
    </citation>
    <scope>NUCLEOTIDE SEQUENCE [LARGE SCALE GENOMIC DNA]</scope>
    <source>
        <strain evidence="16">PEPV15</strain>
    </source>
</reference>
<dbReference type="OrthoDB" id="9760494at2"/>
<name>A0A2P7B1Y5_9HYPH</name>
<dbReference type="InterPro" id="IPR012910">
    <property type="entry name" value="Plug_dom"/>
</dbReference>
<keyword evidence="7 10" id="KW-0472">Membrane</keyword>
<evidence type="ECO:0000256" key="11">
    <source>
        <dbReference type="RuleBase" id="RU003357"/>
    </source>
</evidence>
<keyword evidence="9 10" id="KW-0998">Cell outer membrane</keyword>
<feature type="chain" id="PRO_5015135731" evidence="12">
    <location>
        <begin position="23"/>
        <end position="718"/>
    </location>
</feature>
<evidence type="ECO:0000256" key="7">
    <source>
        <dbReference type="ARBA" id="ARBA00023136"/>
    </source>
</evidence>
<keyword evidence="6 11" id="KW-0798">TonB box</keyword>
<evidence type="ECO:0000259" key="13">
    <source>
        <dbReference type="Pfam" id="PF00593"/>
    </source>
</evidence>
<keyword evidence="16" id="KW-1185">Reference proteome</keyword>
<keyword evidence="8 15" id="KW-0675">Receptor</keyword>
<dbReference type="GO" id="GO:0038023">
    <property type="term" value="F:signaling receptor activity"/>
    <property type="evidence" value="ECO:0007669"/>
    <property type="project" value="InterPro"/>
</dbReference>
<dbReference type="PROSITE" id="PS52016">
    <property type="entry name" value="TONB_DEPENDENT_REC_3"/>
    <property type="match status" value="1"/>
</dbReference>
<dbReference type="Pfam" id="PF00593">
    <property type="entry name" value="TonB_dep_Rec_b-barrel"/>
    <property type="match status" value="1"/>
</dbReference>
<feature type="domain" description="TonB-dependent receptor plug" evidence="14">
    <location>
        <begin position="53"/>
        <end position="166"/>
    </location>
</feature>
<dbReference type="InterPro" id="IPR039426">
    <property type="entry name" value="TonB-dep_rcpt-like"/>
</dbReference>
<evidence type="ECO:0000256" key="5">
    <source>
        <dbReference type="ARBA" id="ARBA00022692"/>
    </source>
</evidence>
<dbReference type="Proteomes" id="UP000241158">
    <property type="component" value="Unassembled WGS sequence"/>
</dbReference>
<evidence type="ECO:0000313" key="16">
    <source>
        <dbReference type="Proteomes" id="UP000241158"/>
    </source>
</evidence>
<evidence type="ECO:0000256" key="4">
    <source>
        <dbReference type="ARBA" id="ARBA00022452"/>
    </source>
</evidence>
<feature type="domain" description="TonB-dependent receptor-like beta-barrel" evidence="13">
    <location>
        <begin position="246"/>
        <end position="686"/>
    </location>
</feature>
<evidence type="ECO:0000259" key="14">
    <source>
        <dbReference type="Pfam" id="PF07715"/>
    </source>
</evidence>
<dbReference type="CDD" id="cd01347">
    <property type="entry name" value="ligand_gated_channel"/>
    <property type="match status" value="1"/>
</dbReference>
<gene>
    <name evidence="15" type="ORF">CU100_07230</name>
</gene>
<dbReference type="PANTHER" id="PTHR30442:SF0">
    <property type="entry name" value="FE(3+) DICITRATE TRANSPORT PROTEIN FECA"/>
    <property type="match status" value="1"/>
</dbReference>
<dbReference type="InterPro" id="IPR000531">
    <property type="entry name" value="Beta-barrel_TonB"/>
</dbReference>
<dbReference type="InterPro" id="IPR010105">
    <property type="entry name" value="TonB_sidphr_rcpt"/>
</dbReference>
<keyword evidence="3 10" id="KW-0813">Transport</keyword>
<evidence type="ECO:0000313" key="15">
    <source>
        <dbReference type="EMBL" id="PSH60460.1"/>
    </source>
</evidence>